<dbReference type="AlphaFoldDB" id="F2U7D2"/>
<organism evidence="5">
    <name type="scientific">Salpingoeca rosetta (strain ATCC 50818 / BSB-021)</name>
    <dbReference type="NCBI Taxonomy" id="946362"/>
    <lineage>
        <taxon>Eukaryota</taxon>
        <taxon>Choanoflagellata</taxon>
        <taxon>Craspedida</taxon>
        <taxon>Salpingoecidae</taxon>
        <taxon>Salpingoeca</taxon>
    </lineage>
</organism>
<dbReference type="GeneID" id="16075433"/>
<dbReference type="InParanoid" id="F2U7D2"/>
<keyword evidence="2" id="KW-0812">Transmembrane</keyword>
<accession>F2U7D2</accession>
<feature type="domain" description="SAYSvFN" evidence="3">
    <location>
        <begin position="98"/>
        <end position="165"/>
    </location>
</feature>
<dbReference type="PANTHER" id="PTHR13527">
    <property type="entry name" value="SAYSVFN DOMAIN-CONTAINING PROTEIN 1"/>
    <property type="match status" value="1"/>
</dbReference>
<dbReference type="Proteomes" id="UP000007799">
    <property type="component" value="Unassembled WGS sequence"/>
</dbReference>
<evidence type="ECO:0000313" key="4">
    <source>
        <dbReference type="EMBL" id="EGD83349.1"/>
    </source>
</evidence>
<name>F2U7D2_SALR5</name>
<dbReference type="OrthoDB" id="71310at2759"/>
<proteinExistence type="predicted"/>
<evidence type="ECO:0000259" key="3">
    <source>
        <dbReference type="Pfam" id="PF10260"/>
    </source>
</evidence>
<dbReference type="InterPro" id="IPR019387">
    <property type="entry name" value="SAYSvFN_dom"/>
</dbReference>
<reference evidence="4" key="1">
    <citation type="submission" date="2009-08" db="EMBL/GenBank/DDBJ databases">
        <title>Annotation of Salpingoeca rosetta.</title>
        <authorList>
            <consortium name="The Broad Institute Genome Sequencing Platform"/>
            <person name="Russ C."/>
            <person name="Cuomo C."/>
            <person name="Burger G."/>
            <person name="Gray M.W."/>
            <person name="Holland P.W.H."/>
            <person name="King N."/>
            <person name="Lang F.B.F."/>
            <person name="Roger A.J."/>
            <person name="Ruiz-Trillo I."/>
            <person name="Young S.K."/>
            <person name="Zeng Q."/>
            <person name="Gargeya S."/>
            <person name="Alvarado L."/>
            <person name="Berlin A."/>
            <person name="Chapman S.B."/>
            <person name="Chen Z."/>
            <person name="Freedman E."/>
            <person name="Gellesch M."/>
            <person name="Goldberg J."/>
            <person name="Griggs A."/>
            <person name="Gujja S."/>
            <person name="Heilman E."/>
            <person name="Heiman D."/>
            <person name="Howarth C."/>
            <person name="Mehta T."/>
            <person name="Neiman D."/>
            <person name="Pearson M."/>
            <person name="Roberts A."/>
            <person name="Saif S."/>
            <person name="Shea T."/>
            <person name="Shenoy N."/>
            <person name="Sisk P."/>
            <person name="Stolte C."/>
            <person name="Sykes S."/>
            <person name="White J."/>
            <person name="Yandava C."/>
            <person name="Haas B."/>
            <person name="Nusbaum C."/>
            <person name="Birren B."/>
        </authorList>
    </citation>
    <scope>NUCLEOTIDE SEQUENCE [LARGE SCALE GENOMIC DNA]</scope>
    <source>
        <strain evidence="4">ATCC 50818</strain>
    </source>
</reference>
<sequence>MSSVRKRLQAFRQQQQQQQQQREEAVKATGSAGGLGLSKEEKVVPEDVLFAQRDGGSSKKAGSAADSAAKENKGASEEERERVIQVRHLTWLDIGLRLAAYALLQYVFWVLGFGLAFFLVAAFYFLYASTRSGPRRKGEKSAYALFNENNERIHGDIDPETMVRQYGAAGML</sequence>
<dbReference type="PANTHER" id="PTHR13527:SF0">
    <property type="entry name" value="SAYSVFN DOMAIN-CONTAINING PROTEIN 1"/>
    <property type="match status" value="1"/>
</dbReference>
<dbReference type="RefSeq" id="XP_004994853.1">
    <property type="nucleotide sequence ID" value="XM_004994796.1"/>
</dbReference>
<keyword evidence="2" id="KW-1133">Transmembrane helix</keyword>
<evidence type="ECO:0000313" key="5">
    <source>
        <dbReference type="Proteomes" id="UP000007799"/>
    </source>
</evidence>
<feature type="compositionally biased region" description="Low complexity" evidence="1">
    <location>
        <begin position="54"/>
        <end position="67"/>
    </location>
</feature>
<feature type="transmembrane region" description="Helical" evidence="2">
    <location>
        <begin position="106"/>
        <end position="127"/>
    </location>
</feature>
<dbReference type="EMBL" id="GL832963">
    <property type="protein sequence ID" value="EGD83349.1"/>
    <property type="molecule type" value="Genomic_DNA"/>
</dbReference>
<gene>
    <name evidence="4" type="ORF">PTSG_03957</name>
</gene>
<dbReference type="Pfam" id="PF10260">
    <property type="entry name" value="SAYSvFN"/>
    <property type="match status" value="1"/>
</dbReference>
<keyword evidence="5" id="KW-1185">Reference proteome</keyword>
<evidence type="ECO:0000256" key="2">
    <source>
        <dbReference type="SAM" id="Phobius"/>
    </source>
</evidence>
<feature type="compositionally biased region" description="Basic and acidic residues" evidence="1">
    <location>
        <begin position="68"/>
        <end position="79"/>
    </location>
</feature>
<feature type="region of interest" description="Disordered" evidence="1">
    <location>
        <begin position="1"/>
        <end position="79"/>
    </location>
</feature>
<evidence type="ECO:0000256" key="1">
    <source>
        <dbReference type="SAM" id="MobiDB-lite"/>
    </source>
</evidence>
<dbReference type="STRING" id="946362.F2U7D2"/>
<dbReference type="KEGG" id="sre:PTSG_03957"/>
<protein>
    <recommendedName>
        <fullName evidence="3">SAYSvFN domain-containing protein</fullName>
    </recommendedName>
</protein>
<keyword evidence="2" id="KW-0472">Membrane</keyword>
<dbReference type="InterPro" id="IPR039159">
    <property type="entry name" value="SAYSD1"/>
</dbReference>